<protein>
    <submittedName>
        <fullName evidence="1">Zinc knuckle CX2CX4HX4C</fullName>
    </submittedName>
</protein>
<dbReference type="PANTHER" id="PTHR31286:SF99">
    <property type="entry name" value="DUF4283 DOMAIN-CONTAINING PROTEIN"/>
    <property type="match status" value="1"/>
</dbReference>
<reference evidence="1" key="1">
    <citation type="journal article" date="2019" name="Sci. Rep.">
        <title>Draft genome of Tanacetum cinerariifolium, the natural source of mosquito coil.</title>
        <authorList>
            <person name="Yamashiro T."/>
            <person name="Shiraishi A."/>
            <person name="Satake H."/>
            <person name="Nakayama K."/>
        </authorList>
    </citation>
    <scope>NUCLEOTIDE SEQUENCE</scope>
</reference>
<name>A0A6L2MNW8_TANCI</name>
<dbReference type="EMBL" id="BKCJ010006999">
    <property type="protein sequence ID" value="GEU75027.1"/>
    <property type="molecule type" value="Genomic_DNA"/>
</dbReference>
<sequence>MIKTNENTSLLGDSPILNLIFRKTNVSTSPSSMNAEKAVVHGTNDVNRLNSSQHFTYAKVVTPNSVKNKVNFRSLKSEVGDVDADLIIPMTSIHEKWSPDAVLSKEELTKVLVWVKLHNVPMVAFNSDGPSMIATKLGKPIMLDSYTSSRCMKFWGRGSFARAFIKLDVTCGLNDKLLVAIPKVKRSATKSTDPSCLGHDKIMELFQNCIKLAKNRSEEYVGV</sequence>
<evidence type="ECO:0000313" key="1">
    <source>
        <dbReference type="EMBL" id="GEU75027.1"/>
    </source>
</evidence>
<accession>A0A6L2MNW8</accession>
<dbReference type="PANTHER" id="PTHR31286">
    <property type="entry name" value="GLYCINE-RICH CELL WALL STRUCTURAL PROTEIN 1.8-LIKE"/>
    <property type="match status" value="1"/>
</dbReference>
<gene>
    <name evidence="1" type="ORF">Tci_047005</name>
</gene>
<organism evidence="1">
    <name type="scientific">Tanacetum cinerariifolium</name>
    <name type="common">Dalmatian daisy</name>
    <name type="synonym">Chrysanthemum cinerariifolium</name>
    <dbReference type="NCBI Taxonomy" id="118510"/>
    <lineage>
        <taxon>Eukaryota</taxon>
        <taxon>Viridiplantae</taxon>
        <taxon>Streptophyta</taxon>
        <taxon>Embryophyta</taxon>
        <taxon>Tracheophyta</taxon>
        <taxon>Spermatophyta</taxon>
        <taxon>Magnoliopsida</taxon>
        <taxon>eudicotyledons</taxon>
        <taxon>Gunneridae</taxon>
        <taxon>Pentapetalae</taxon>
        <taxon>asterids</taxon>
        <taxon>campanulids</taxon>
        <taxon>Asterales</taxon>
        <taxon>Asteraceae</taxon>
        <taxon>Asteroideae</taxon>
        <taxon>Anthemideae</taxon>
        <taxon>Anthemidinae</taxon>
        <taxon>Tanacetum</taxon>
    </lineage>
</organism>
<dbReference type="AlphaFoldDB" id="A0A6L2MNW8"/>
<dbReference type="InterPro" id="IPR040256">
    <property type="entry name" value="At4g02000-like"/>
</dbReference>
<proteinExistence type="predicted"/>
<comment type="caution">
    <text evidence="1">The sequence shown here is derived from an EMBL/GenBank/DDBJ whole genome shotgun (WGS) entry which is preliminary data.</text>
</comment>